<accession>A0A5D3F5F0</accession>
<dbReference type="Proteomes" id="UP000323505">
    <property type="component" value="Unassembled WGS sequence"/>
</dbReference>
<comment type="caution">
    <text evidence="1">The sequence shown here is derived from an EMBL/GenBank/DDBJ whole genome shotgun (WGS) entry which is preliminary data.</text>
</comment>
<keyword evidence="2" id="KW-1185">Reference proteome</keyword>
<organism evidence="1 2">
    <name type="scientific">Actinomadura decatromicini</name>
    <dbReference type="NCBI Taxonomy" id="2604572"/>
    <lineage>
        <taxon>Bacteria</taxon>
        <taxon>Bacillati</taxon>
        <taxon>Actinomycetota</taxon>
        <taxon>Actinomycetes</taxon>
        <taxon>Streptosporangiales</taxon>
        <taxon>Thermomonosporaceae</taxon>
        <taxon>Actinomadura</taxon>
    </lineage>
</organism>
<evidence type="ECO:0000313" key="1">
    <source>
        <dbReference type="EMBL" id="TYK43279.1"/>
    </source>
</evidence>
<dbReference type="AlphaFoldDB" id="A0A5D3F5F0"/>
<reference evidence="1 2" key="1">
    <citation type="submission" date="2019-08" db="EMBL/GenBank/DDBJ databases">
        <title>Actinomadura sp. nov. CYP1-5 isolated from mountain soil.</title>
        <authorList>
            <person name="Songsumanus A."/>
            <person name="Kuncharoen N."/>
            <person name="Kudo T."/>
            <person name="Yuki M."/>
            <person name="Igarashi Y."/>
            <person name="Tanasupawat S."/>
        </authorList>
    </citation>
    <scope>NUCLEOTIDE SEQUENCE [LARGE SCALE GENOMIC DNA]</scope>
    <source>
        <strain evidence="1 2">CYP1-5</strain>
    </source>
</reference>
<evidence type="ECO:0000313" key="2">
    <source>
        <dbReference type="Proteomes" id="UP000323505"/>
    </source>
</evidence>
<dbReference type="EMBL" id="VSRQ01000012">
    <property type="protein sequence ID" value="TYK43279.1"/>
    <property type="molecule type" value="Genomic_DNA"/>
</dbReference>
<protein>
    <submittedName>
        <fullName evidence="1">Uncharacterized protein</fullName>
    </submittedName>
</protein>
<dbReference type="RefSeq" id="WP_148767919.1">
    <property type="nucleotide sequence ID" value="NZ_VSRQ01000012.1"/>
</dbReference>
<proteinExistence type="predicted"/>
<sequence length="86" mass="9128">MALVLIALDPDTDGGDCPAVFLDTDTGDLVVQGVDEEDPLLLSQIDGTSRIKPEESIVRLPSRMRAVLLRALLEVEGGGAQTIPTQ</sequence>
<gene>
    <name evidence="1" type="ORF">FXF68_39380</name>
</gene>
<name>A0A5D3F5F0_9ACTN</name>